<evidence type="ECO:0000313" key="4">
    <source>
        <dbReference type="Proteomes" id="UP001597176"/>
    </source>
</evidence>
<dbReference type="InterPro" id="IPR004398">
    <property type="entry name" value="RNA_MeTrfase_RsmD"/>
</dbReference>
<dbReference type="GO" id="GO:0052913">
    <property type="term" value="F:16S rRNA (guanine(966)-N(2))-methyltransferase activity"/>
    <property type="evidence" value="ECO:0007669"/>
    <property type="project" value="UniProtKB-EC"/>
</dbReference>
<dbReference type="EMBL" id="JBHTND010000012">
    <property type="protein sequence ID" value="MFD1302057.1"/>
    <property type="molecule type" value="Genomic_DNA"/>
</dbReference>
<evidence type="ECO:0000313" key="3">
    <source>
        <dbReference type="EMBL" id="MFD1302057.1"/>
    </source>
</evidence>
<organism evidence="3 4">
    <name type="scientific">Methylobacterium marchantiae</name>
    <dbReference type="NCBI Taxonomy" id="600331"/>
    <lineage>
        <taxon>Bacteria</taxon>
        <taxon>Pseudomonadati</taxon>
        <taxon>Pseudomonadota</taxon>
        <taxon>Alphaproteobacteria</taxon>
        <taxon>Hyphomicrobiales</taxon>
        <taxon>Methylobacteriaceae</taxon>
        <taxon>Methylobacterium</taxon>
    </lineage>
</organism>
<dbReference type="PANTHER" id="PTHR43542">
    <property type="entry name" value="METHYLTRANSFERASE"/>
    <property type="match status" value="1"/>
</dbReference>
<dbReference type="RefSeq" id="WP_238205868.1">
    <property type="nucleotide sequence ID" value="NZ_JBHTND010000012.1"/>
</dbReference>
<dbReference type="CDD" id="cd02440">
    <property type="entry name" value="AdoMet_MTases"/>
    <property type="match status" value="1"/>
</dbReference>
<protein>
    <submittedName>
        <fullName evidence="3">16S rRNA (Guanine(966)-N(2))-methyltransferase RsmD</fullName>
        <ecNumber evidence="3">2.1.1.171</ecNumber>
    </submittedName>
</protein>
<name>A0ABW3WXI9_9HYPH</name>
<evidence type="ECO:0000256" key="2">
    <source>
        <dbReference type="ARBA" id="ARBA00022679"/>
    </source>
</evidence>
<sequence>MRIVGGDLSGRRLVSPKSDTIRPTSDRLREALFNVLAHAYDDAVSGARVLDLFAGTGALSFEALSRGASSALLVDEGAEARGLIRENIEALGCAGKTRLFRRDATKLGPAGTSGTFTLVFCDPPYGRDLAPAALASAMAGCWLAPGALVVVEEGSSASLALPECFAELERRSYGDTSVTISRFSGQAPVRASR</sequence>
<comment type="caution">
    <text evidence="3">The sequence shown here is derived from an EMBL/GenBank/DDBJ whole genome shotgun (WGS) entry which is preliminary data.</text>
</comment>
<evidence type="ECO:0000256" key="1">
    <source>
        <dbReference type="ARBA" id="ARBA00022603"/>
    </source>
</evidence>
<keyword evidence="1 3" id="KW-0489">Methyltransferase</keyword>
<dbReference type="InterPro" id="IPR002052">
    <property type="entry name" value="DNA_methylase_N6_adenine_CS"/>
</dbReference>
<dbReference type="InterPro" id="IPR029063">
    <property type="entry name" value="SAM-dependent_MTases_sf"/>
</dbReference>
<dbReference type="NCBIfam" id="TIGR00095">
    <property type="entry name" value="16S rRNA (guanine(966)-N(2))-methyltransferase RsmD"/>
    <property type="match status" value="1"/>
</dbReference>
<dbReference type="PANTHER" id="PTHR43542:SF1">
    <property type="entry name" value="METHYLTRANSFERASE"/>
    <property type="match status" value="1"/>
</dbReference>
<reference evidence="4" key="1">
    <citation type="journal article" date="2019" name="Int. J. Syst. Evol. Microbiol.">
        <title>The Global Catalogue of Microorganisms (GCM) 10K type strain sequencing project: providing services to taxonomists for standard genome sequencing and annotation.</title>
        <authorList>
            <consortium name="The Broad Institute Genomics Platform"/>
            <consortium name="The Broad Institute Genome Sequencing Center for Infectious Disease"/>
            <person name="Wu L."/>
            <person name="Ma J."/>
        </authorList>
    </citation>
    <scope>NUCLEOTIDE SEQUENCE [LARGE SCALE GENOMIC DNA]</scope>
    <source>
        <strain evidence="4">CCUG 56108</strain>
    </source>
</reference>
<dbReference type="EC" id="2.1.1.171" evidence="3"/>
<dbReference type="Gene3D" id="3.40.50.150">
    <property type="entry name" value="Vaccinia Virus protein VP39"/>
    <property type="match status" value="1"/>
</dbReference>
<gene>
    <name evidence="3" type="primary">rsmD</name>
    <name evidence="3" type="ORF">ACFQ4G_10725</name>
</gene>
<keyword evidence="2 3" id="KW-0808">Transferase</keyword>
<proteinExistence type="predicted"/>
<dbReference type="Pfam" id="PF03602">
    <property type="entry name" value="Cons_hypoth95"/>
    <property type="match status" value="1"/>
</dbReference>
<keyword evidence="4" id="KW-1185">Reference proteome</keyword>
<dbReference type="SUPFAM" id="SSF53335">
    <property type="entry name" value="S-adenosyl-L-methionine-dependent methyltransferases"/>
    <property type="match status" value="1"/>
</dbReference>
<dbReference type="Proteomes" id="UP001597176">
    <property type="component" value="Unassembled WGS sequence"/>
</dbReference>
<dbReference type="PROSITE" id="PS00092">
    <property type="entry name" value="N6_MTASE"/>
    <property type="match status" value="1"/>
</dbReference>
<accession>A0ABW3WXI9</accession>
<dbReference type="PIRSF" id="PIRSF004553">
    <property type="entry name" value="CHP00095"/>
    <property type="match status" value="1"/>
</dbReference>